<accession>A0ABT1I6S4</accession>
<dbReference type="CDD" id="cd02440">
    <property type="entry name" value="AdoMet_MTases"/>
    <property type="match status" value="1"/>
</dbReference>
<evidence type="ECO:0000313" key="4">
    <source>
        <dbReference type="EMBL" id="MCP2268330.1"/>
    </source>
</evidence>
<dbReference type="EMBL" id="JAMTCO010000002">
    <property type="protein sequence ID" value="MCP2268330.1"/>
    <property type="molecule type" value="Genomic_DNA"/>
</dbReference>
<proteinExistence type="predicted"/>
<sequence length="269" mass="28827">MVSVSQASLYAGSAEYYTRGRMPYPQAVVEVLAAEAGYGRVLDVGCGPGSLSLPLARLCEEVVGIDADRGMVDQAALASDGLTNTRWLHLRAEDLPAGLGAFRLVTFAQSFHWMDRPRVAQAVHGMLAAGGVCAHIHATTHQGIETDAELPHPQPPHAAIAELVRKYLGPVRRAGNKLLPNGTASGEDEIYRAAGFTKSRRVEIPGILMTRTADDVVAAVFSLSSSTPHLLGTNQAAFEADLRHLLENTSPTGTFSELTHKTVIDLWRP</sequence>
<dbReference type="Gene3D" id="3.40.50.150">
    <property type="entry name" value="Vaccinia Virus protein VP39"/>
    <property type="match status" value="1"/>
</dbReference>
<evidence type="ECO:0000256" key="2">
    <source>
        <dbReference type="ARBA" id="ARBA00022679"/>
    </source>
</evidence>
<keyword evidence="2" id="KW-0808">Transferase</keyword>
<reference evidence="4 5" key="1">
    <citation type="submission" date="2022-06" db="EMBL/GenBank/DDBJ databases">
        <title>Genomic Encyclopedia of Archaeal and Bacterial Type Strains, Phase II (KMG-II): from individual species to whole genera.</title>
        <authorList>
            <person name="Goeker M."/>
        </authorList>
    </citation>
    <scope>NUCLEOTIDE SEQUENCE [LARGE SCALE GENOMIC DNA]</scope>
    <source>
        <strain evidence="4 5">DSM 44255</strain>
    </source>
</reference>
<evidence type="ECO:0000256" key="1">
    <source>
        <dbReference type="ARBA" id="ARBA00022603"/>
    </source>
</evidence>
<comment type="caution">
    <text evidence="4">The sequence shown here is derived from an EMBL/GenBank/DDBJ whole genome shotgun (WGS) entry which is preliminary data.</text>
</comment>
<dbReference type="InterPro" id="IPR029063">
    <property type="entry name" value="SAM-dependent_MTases_sf"/>
</dbReference>
<dbReference type="GO" id="GO:0032259">
    <property type="term" value="P:methylation"/>
    <property type="evidence" value="ECO:0007669"/>
    <property type="project" value="UniProtKB-KW"/>
</dbReference>
<dbReference type="Proteomes" id="UP001205185">
    <property type="component" value="Unassembled WGS sequence"/>
</dbReference>
<dbReference type="GO" id="GO:0008168">
    <property type="term" value="F:methyltransferase activity"/>
    <property type="evidence" value="ECO:0007669"/>
    <property type="project" value="UniProtKB-KW"/>
</dbReference>
<dbReference type="PANTHER" id="PTHR44942">
    <property type="entry name" value="METHYLTRANSF_11 DOMAIN-CONTAINING PROTEIN"/>
    <property type="match status" value="1"/>
</dbReference>
<name>A0ABT1I6S4_9PSEU</name>
<dbReference type="InterPro" id="IPR041698">
    <property type="entry name" value="Methyltransf_25"/>
</dbReference>
<dbReference type="Pfam" id="PF13649">
    <property type="entry name" value="Methyltransf_25"/>
    <property type="match status" value="1"/>
</dbReference>
<evidence type="ECO:0000259" key="3">
    <source>
        <dbReference type="Pfam" id="PF13649"/>
    </source>
</evidence>
<keyword evidence="1 4" id="KW-0489">Methyltransferase</keyword>
<dbReference type="SUPFAM" id="SSF53335">
    <property type="entry name" value="S-adenosyl-L-methionine-dependent methyltransferases"/>
    <property type="match status" value="1"/>
</dbReference>
<gene>
    <name evidence="4" type="ORF">LV75_000816</name>
</gene>
<protein>
    <submittedName>
        <fullName evidence="4">Methyltransferase domain-containing protein</fullName>
    </submittedName>
</protein>
<keyword evidence="5" id="KW-1185">Reference proteome</keyword>
<feature type="domain" description="Methyltransferase" evidence="3">
    <location>
        <begin position="41"/>
        <end position="131"/>
    </location>
</feature>
<organism evidence="4 5">
    <name type="scientific">Actinokineospora diospyrosa</name>
    <dbReference type="NCBI Taxonomy" id="103728"/>
    <lineage>
        <taxon>Bacteria</taxon>
        <taxon>Bacillati</taxon>
        <taxon>Actinomycetota</taxon>
        <taxon>Actinomycetes</taxon>
        <taxon>Pseudonocardiales</taxon>
        <taxon>Pseudonocardiaceae</taxon>
        <taxon>Actinokineospora</taxon>
    </lineage>
</organism>
<dbReference type="InterPro" id="IPR051052">
    <property type="entry name" value="Diverse_substrate_MTase"/>
</dbReference>
<evidence type="ECO:0000313" key="5">
    <source>
        <dbReference type="Proteomes" id="UP001205185"/>
    </source>
</evidence>
<dbReference type="PANTHER" id="PTHR44942:SF4">
    <property type="entry name" value="METHYLTRANSFERASE TYPE 11 DOMAIN-CONTAINING PROTEIN"/>
    <property type="match status" value="1"/>
</dbReference>